<evidence type="ECO:0000259" key="3">
    <source>
        <dbReference type="PROSITE" id="PS50801"/>
    </source>
</evidence>
<gene>
    <name evidence="4" type="ORF">CLV40_11698</name>
</gene>
<keyword evidence="5" id="KW-1185">Reference proteome</keyword>
<protein>
    <recommendedName>
        <fullName evidence="2">Anti-sigma factor antagonist</fullName>
    </recommendedName>
</protein>
<dbReference type="Proteomes" id="UP000239203">
    <property type="component" value="Unassembled WGS sequence"/>
</dbReference>
<dbReference type="PANTHER" id="PTHR33495">
    <property type="entry name" value="ANTI-SIGMA FACTOR ANTAGONIST TM_1081-RELATED-RELATED"/>
    <property type="match status" value="1"/>
</dbReference>
<evidence type="ECO:0000313" key="5">
    <source>
        <dbReference type="Proteomes" id="UP000239203"/>
    </source>
</evidence>
<dbReference type="AlphaFoldDB" id="A0A2S6GIL7"/>
<dbReference type="EMBL" id="PTIX01000016">
    <property type="protein sequence ID" value="PPK65055.1"/>
    <property type="molecule type" value="Genomic_DNA"/>
</dbReference>
<dbReference type="RefSeq" id="WP_104481483.1">
    <property type="nucleotide sequence ID" value="NZ_CP154825.1"/>
</dbReference>
<feature type="domain" description="STAS" evidence="3">
    <location>
        <begin position="19"/>
        <end position="118"/>
    </location>
</feature>
<dbReference type="GO" id="GO:0043856">
    <property type="term" value="F:anti-sigma factor antagonist activity"/>
    <property type="evidence" value="ECO:0007669"/>
    <property type="project" value="InterPro"/>
</dbReference>
<sequence length="118" mass="12489">MNPQLPTVTVDGTATSITVRCAGDIDLATVGDLNTAVDHALTAAPATLVIDLSDVRFPGSCGLATLARTDEHCRANENRLVVVLPPDNAAYRALQITGLLDVLDVVDTVPHRRQHNPV</sequence>
<comment type="similarity">
    <text evidence="1 2">Belongs to the anti-sigma-factor antagonist family.</text>
</comment>
<reference evidence="4 5" key="1">
    <citation type="submission" date="2018-02" db="EMBL/GenBank/DDBJ databases">
        <title>Genomic Encyclopedia of Archaeal and Bacterial Type Strains, Phase II (KMG-II): from individual species to whole genera.</title>
        <authorList>
            <person name="Goeker M."/>
        </authorList>
    </citation>
    <scope>NUCLEOTIDE SEQUENCE [LARGE SCALE GENOMIC DNA]</scope>
    <source>
        <strain evidence="4 5">YU 961-1</strain>
    </source>
</reference>
<dbReference type="CDD" id="cd07043">
    <property type="entry name" value="STAS_anti-anti-sigma_factors"/>
    <property type="match status" value="1"/>
</dbReference>
<evidence type="ECO:0000313" key="4">
    <source>
        <dbReference type="EMBL" id="PPK65055.1"/>
    </source>
</evidence>
<evidence type="ECO:0000256" key="2">
    <source>
        <dbReference type="RuleBase" id="RU003749"/>
    </source>
</evidence>
<comment type="caution">
    <text evidence="4">The sequence shown here is derived from an EMBL/GenBank/DDBJ whole genome shotgun (WGS) entry which is preliminary data.</text>
</comment>
<dbReference type="PROSITE" id="PS50801">
    <property type="entry name" value="STAS"/>
    <property type="match status" value="1"/>
</dbReference>
<dbReference type="InterPro" id="IPR036513">
    <property type="entry name" value="STAS_dom_sf"/>
</dbReference>
<dbReference type="Pfam" id="PF01740">
    <property type="entry name" value="STAS"/>
    <property type="match status" value="1"/>
</dbReference>
<dbReference type="InterPro" id="IPR002645">
    <property type="entry name" value="STAS_dom"/>
</dbReference>
<proteinExistence type="inferred from homology"/>
<dbReference type="SUPFAM" id="SSF52091">
    <property type="entry name" value="SpoIIaa-like"/>
    <property type="match status" value="1"/>
</dbReference>
<dbReference type="NCBIfam" id="TIGR00377">
    <property type="entry name" value="ant_ant_sig"/>
    <property type="match status" value="1"/>
</dbReference>
<organism evidence="4 5">
    <name type="scientific">Actinokineospora auranticolor</name>
    <dbReference type="NCBI Taxonomy" id="155976"/>
    <lineage>
        <taxon>Bacteria</taxon>
        <taxon>Bacillati</taxon>
        <taxon>Actinomycetota</taxon>
        <taxon>Actinomycetes</taxon>
        <taxon>Pseudonocardiales</taxon>
        <taxon>Pseudonocardiaceae</taxon>
        <taxon>Actinokineospora</taxon>
    </lineage>
</organism>
<dbReference type="InterPro" id="IPR003658">
    <property type="entry name" value="Anti-sigma_ant"/>
</dbReference>
<dbReference type="PANTHER" id="PTHR33495:SF13">
    <property type="entry name" value="ANTI-SIGMA-F FACTOR ANTAGONIST RSFB"/>
    <property type="match status" value="1"/>
</dbReference>
<dbReference type="Gene3D" id="3.30.750.24">
    <property type="entry name" value="STAS domain"/>
    <property type="match status" value="1"/>
</dbReference>
<name>A0A2S6GIL7_9PSEU</name>
<accession>A0A2S6GIL7</accession>
<evidence type="ECO:0000256" key="1">
    <source>
        <dbReference type="ARBA" id="ARBA00009013"/>
    </source>
</evidence>
<dbReference type="OrthoDB" id="5194587at2"/>